<dbReference type="EC" id="2.7.1.-" evidence="5"/>
<keyword evidence="4" id="KW-0732">Signal</keyword>
<feature type="repeat" description="ANK" evidence="3">
    <location>
        <begin position="257"/>
        <end position="290"/>
    </location>
</feature>
<keyword evidence="6" id="KW-1185">Reference proteome</keyword>
<organism evidence="5 6">
    <name type="scientific">Chryseobacterium aquaeductus</name>
    <dbReference type="NCBI Taxonomy" id="2675056"/>
    <lineage>
        <taxon>Bacteria</taxon>
        <taxon>Pseudomonadati</taxon>
        <taxon>Bacteroidota</taxon>
        <taxon>Flavobacteriia</taxon>
        <taxon>Flavobacteriales</taxon>
        <taxon>Weeksellaceae</taxon>
        <taxon>Chryseobacterium group</taxon>
        <taxon>Chryseobacterium</taxon>
    </lineage>
</organism>
<reference evidence="5" key="1">
    <citation type="submission" date="2020-12" db="EMBL/GenBank/DDBJ databases">
        <authorList>
            <person name="Rodrigo-Torres L."/>
            <person name="Arahal R. D."/>
            <person name="Lucena T."/>
        </authorList>
    </citation>
    <scope>NUCLEOTIDE SEQUENCE</scope>
    <source>
        <strain evidence="5">CECT 9390</strain>
    </source>
</reference>
<feature type="signal peptide" evidence="4">
    <location>
        <begin position="1"/>
        <end position="20"/>
    </location>
</feature>
<dbReference type="SMART" id="SM00248">
    <property type="entry name" value="ANK"/>
    <property type="match status" value="10"/>
</dbReference>
<feature type="repeat" description="ANK" evidence="3">
    <location>
        <begin position="89"/>
        <end position="121"/>
    </location>
</feature>
<feature type="repeat" description="ANK" evidence="3">
    <location>
        <begin position="291"/>
        <end position="323"/>
    </location>
</feature>
<evidence type="ECO:0000256" key="2">
    <source>
        <dbReference type="ARBA" id="ARBA00023043"/>
    </source>
</evidence>
<feature type="repeat" description="ANK" evidence="3">
    <location>
        <begin position="442"/>
        <end position="475"/>
    </location>
</feature>
<dbReference type="Gene3D" id="1.25.40.20">
    <property type="entry name" value="Ankyrin repeat-containing domain"/>
    <property type="match status" value="2"/>
</dbReference>
<dbReference type="GO" id="GO:0016740">
    <property type="term" value="F:transferase activity"/>
    <property type="evidence" value="ECO:0007669"/>
    <property type="project" value="UniProtKB-KW"/>
</dbReference>
<dbReference type="PROSITE" id="PS50297">
    <property type="entry name" value="ANK_REP_REGION"/>
    <property type="match status" value="2"/>
</dbReference>
<dbReference type="PANTHER" id="PTHR24198">
    <property type="entry name" value="ANKYRIN REPEAT AND PROTEIN KINASE DOMAIN-CONTAINING PROTEIN"/>
    <property type="match status" value="1"/>
</dbReference>
<evidence type="ECO:0000313" key="5">
    <source>
        <dbReference type="EMBL" id="CAD7797445.1"/>
    </source>
</evidence>
<evidence type="ECO:0000256" key="4">
    <source>
        <dbReference type="SAM" id="SignalP"/>
    </source>
</evidence>
<dbReference type="PROSITE" id="PS50088">
    <property type="entry name" value="ANK_REPEAT"/>
    <property type="match status" value="6"/>
</dbReference>
<keyword evidence="2 3" id="KW-0040">ANK repeat</keyword>
<sequence length="501" mass="54588">MRRNLLFVFALLGISLQAQQNQLLEADFWKINPDINAVKQAVATGNSASQFNDNTFDPVTLAINNKMPLATVQYLLEQPGNSVDKITHDGRIYLHWAAMSGNAEIVKYLIAKGSDVNKGDARGNTPLVFGASAGMNNKEIYEMFFKAGVDPKKKYGNGQTILHIAIAGDQNLEFTNYLISKGLSLKDVDVKGSTVFDYAASMGNIELLKKIQAQGIKATQQALINASQGTRRTSNGLNVFQYLIDDVKLDPKTTNQEGANLLSVIARKPNQSEIIYYLISKGADANKLDENGNNALMIASGGKDMDNVKSLLAKTKDINIQNANGESALTQAFKSGSSEVVAYLLENKANPEVKDIKGNNLAYYVIQSYRPGSSATQGGSNNGTKKDDFAEKLNLLQSKGIDLKVPQADGNTVLLLAIAKNDLGLLKKLEPFKIDVNAKNAESMTALHKASLIAKDDQILKYLVGIGAKKDIKTEFEETAYDLASENEYLQKSKTSIEFLK</sequence>
<comment type="caution">
    <text evidence="5">The sequence shown here is derived from an EMBL/GenBank/DDBJ whole genome shotgun (WGS) entry which is preliminary data.</text>
</comment>
<keyword evidence="5" id="KW-0808">Transferase</keyword>
<dbReference type="InterPro" id="IPR002110">
    <property type="entry name" value="Ankyrin_rpt"/>
</dbReference>
<dbReference type="SUPFAM" id="SSF48403">
    <property type="entry name" value="Ankyrin repeat"/>
    <property type="match status" value="2"/>
</dbReference>
<evidence type="ECO:0000313" key="6">
    <source>
        <dbReference type="Proteomes" id="UP000662618"/>
    </source>
</evidence>
<evidence type="ECO:0000256" key="1">
    <source>
        <dbReference type="ARBA" id="ARBA00022737"/>
    </source>
</evidence>
<feature type="chain" id="PRO_5040105539" evidence="4">
    <location>
        <begin position="21"/>
        <end position="501"/>
    </location>
</feature>
<protein>
    <submittedName>
        <fullName evidence="5">Phosphocholine transferase AnkX</fullName>
        <ecNumber evidence="5">2.7.1.-</ecNumber>
    </submittedName>
</protein>
<keyword evidence="1" id="KW-0677">Repeat</keyword>
<dbReference type="EMBL" id="CAJIMS010000001">
    <property type="protein sequence ID" value="CAD7797445.1"/>
    <property type="molecule type" value="Genomic_DNA"/>
</dbReference>
<dbReference type="PANTHER" id="PTHR24198:SF165">
    <property type="entry name" value="ANKYRIN REPEAT-CONTAINING PROTEIN-RELATED"/>
    <property type="match status" value="1"/>
</dbReference>
<gene>
    <name evidence="5" type="primary">ankX</name>
    <name evidence="5" type="ORF">CHRY9390_00170</name>
</gene>
<dbReference type="Proteomes" id="UP000662618">
    <property type="component" value="Unassembled WGS sequence"/>
</dbReference>
<proteinExistence type="predicted"/>
<name>A0A9N8QPI2_9FLAO</name>
<dbReference type="AlphaFoldDB" id="A0A9N8QPI2"/>
<dbReference type="InterPro" id="IPR036770">
    <property type="entry name" value="Ankyrin_rpt-contain_sf"/>
</dbReference>
<dbReference type="Pfam" id="PF12796">
    <property type="entry name" value="Ank_2"/>
    <property type="match status" value="2"/>
</dbReference>
<feature type="repeat" description="ANK" evidence="3">
    <location>
        <begin position="324"/>
        <end position="356"/>
    </location>
</feature>
<dbReference type="RefSeq" id="WP_162086728.1">
    <property type="nucleotide sequence ID" value="NZ_CAJIMS010000001.1"/>
</dbReference>
<feature type="repeat" description="ANK" evidence="3">
    <location>
        <begin position="157"/>
        <end position="190"/>
    </location>
</feature>
<accession>A0A9N8QPI2</accession>
<evidence type="ECO:0000256" key="3">
    <source>
        <dbReference type="PROSITE-ProRule" id="PRU00023"/>
    </source>
</evidence>